<dbReference type="InterPro" id="IPR029058">
    <property type="entry name" value="AB_hydrolase_fold"/>
</dbReference>
<gene>
    <name evidence="3" type="ORF">IEQ34_020858</name>
</gene>
<name>A0AAV7G1C4_DENCH</name>
<dbReference type="Proteomes" id="UP000775213">
    <property type="component" value="Unassembled WGS sequence"/>
</dbReference>
<dbReference type="Pfam" id="PF12146">
    <property type="entry name" value="Hydrolase_4"/>
    <property type="match status" value="1"/>
</dbReference>
<dbReference type="InterPro" id="IPR022742">
    <property type="entry name" value="Hydrolase_4"/>
</dbReference>
<sequence length="360" mass="41244">MGGVTSSMAAKLAFFPPSPPSYELVTEPVTGLTTLSRFPHRENVEVMQLPTRRGTEIVAIYIRNPMASSTLLYSHGNATDLGQMYELFIELSIHLRLNLMGYDYSGYGQSSGKPSEQNTYADIEAAYKCLRENYGAKDESIIMYGQSVGSGPTLDLAARLPSLRAVVLHSPILSGLRVMYPVKRTYWFDIYKNIDKMPLVSCPVLIIHGTADDVVDCSHGKQLWELCKEKYDPLWLKGGKHCDLELFPEYIKHLKKFISTIDKSSAQKHTYRFEPARKSTDCFEPSRKSTDRREKPSMDKFRSNDNKFSSKEKHEKLKFSFDHMEKSRRSVDCFERSRRNTEHIEQARKSVDRLDRIWAG</sequence>
<dbReference type="AlphaFoldDB" id="A0AAV7G1C4"/>
<keyword evidence="4" id="KW-1185">Reference proteome</keyword>
<feature type="region of interest" description="Disordered" evidence="1">
    <location>
        <begin position="280"/>
        <end position="309"/>
    </location>
</feature>
<dbReference type="EMBL" id="JAGFBR010000018">
    <property type="protein sequence ID" value="KAH0450166.1"/>
    <property type="molecule type" value="Genomic_DNA"/>
</dbReference>
<dbReference type="Gene3D" id="3.40.50.1820">
    <property type="entry name" value="alpha/beta hydrolase"/>
    <property type="match status" value="1"/>
</dbReference>
<feature type="domain" description="Serine aminopeptidase S33" evidence="2">
    <location>
        <begin position="70"/>
        <end position="175"/>
    </location>
</feature>
<evidence type="ECO:0000259" key="2">
    <source>
        <dbReference type="Pfam" id="PF12146"/>
    </source>
</evidence>
<evidence type="ECO:0000313" key="4">
    <source>
        <dbReference type="Proteomes" id="UP000775213"/>
    </source>
</evidence>
<proteinExistence type="predicted"/>
<dbReference type="SUPFAM" id="SSF53474">
    <property type="entry name" value="alpha/beta-Hydrolases"/>
    <property type="match status" value="1"/>
</dbReference>
<accession>A0AAV7G1C4</accession>
<dbReference type="PANTHER" id="PTHR12277:SF81">
    <property type="entry name" value="PROTEIN ABHD13"/>
    <property type="match status" value="1"/>
</dbReference>
<evidence type="ECO:0000256" key="1">
    <source>
        <dbReference type="SAM" id="MobiDB-lite"/>
    </source>
</evidence>
<evidence type="ECO:0000313" key="3">
    <source>
        <dbReference type="EMBL" id="KAH0450166.1"/>
    </source>
</evidence>
<reference evidence="3 4" key="1">
    <citation type="journal article" date="2021" name="Hortic Res">
        <title>Chromosome-scale assembly of the Dendrobium chrysotoxum genome enhances the understanding of orchid evolution.</title>
        <authorList>
            <person name="Zhang Y."/>
            <person name="Zhang G.Q."/>
            <person name="Zhang D."/>
            <person name="Liu X.D."/>
            <person name="Xu X.Y."/>
            <person name="Sun W.H."/>
            <person name="Yu X."/>
            <person name="Zhu X."/>
            <person name="Wang Z.W."/>
            <person name="Zhao X."/>
            <person name="Zhong W.Y."/>
            <person name="Chen H."/>
            <person name="Yin W.L."/>
            <person name="Huang T."/>
            <person name="Niu S.C."/>
            <person name="Liu Z.J."/>
        </authorList>
    </citation>
    <scope>NUCLEOTIDE SEQUENCE [LARGE SCALE GENOMIC DNA]</scope>
    <source>
        <strain evidence="3">Lindl</strain>
    </source>
</reference>
<organism evidence="3 4">
    <name type="scientific">Dendrobium chrysotoxum</name>
    <name type="common">Orchid</name>
    <dbReference type="NCBI Taxonomy" id="161865"/>
    <lineage>
        <taxon>Eukaryota</taxon>
        <taxon>Viridiplantae</taxon>
        <taxon>Streptophyta</taxon>
        <taxon>Embryophyta</taxon>
        <taxon>Tracheophyta</taxon>
        <taxon>Spermatophyta</taxon>
        <taxon>Magnoliopsida</taxon>
        <taxon>Liliopsida</taxon>
        <taxon>Asparagales</taxon>
        <taxon>Orchidaceae</taxon>
        <taxon>Epidendroideae</taxon>
        <taxon>Malaxideae</taxon>
        <taxon>Dendrobiinae</taxon>
        <taxon>Dendrobium</taxon>
    </lineage>
</organism>
<protein>
    <recommendedName>
        <fullName evidence="2">Serine aminopeptidase S33 domain-containing protein</fullName>
    </recommendedName>
</protein>
<dbReference type="PANTHER" id="PTHR12277">
    <property type="entry name" value="ALPHA/BETA HYDROLASE DOMAIN-CONTAINING PROTEIN"/>
    <property type="match status" value="1"/>
</dbReference>
<comment type="caution">
    <text evidence="3">The sequence shown here is derived from an EMBL/GenBank/DDBJ whole genome shotgun (WGS) entry which is preliminary data.</text>
</comment>